<dbReference type="PANTHER" id="PTHR45628:SF7">
    <property type="entry name" value="VOLTAGE-DEPENDENT CALCIUM CHANNEL TYPE A SUBUNIT ALPHA-1"/>
    <property type="match status" value="1"/>
</dbReference>
<reference evidence="16" key="1">
    <citation type="submission" date="2021-01" db="EMBL/GenBank/DDBJ databases">
        <authorList>
            <person name="Corre E."/>
            <person name="Pelletier E."/>
            <person name="Niang G."/>
            <person name="Scheremetjew M."/>
            <person name="Finn R."/>
            <person name="Kale V."/>
            <person name="Holt S."/>
            <person name="Cochrane G."/>
            <person name="Meng A."/>
            <person name="Brown T."/>
            <person name="Cohen L."/>
        </authorList>
    </citation>
    <scope>NUCLEOTIDE SEQUENCE</scope>
    <source>
        <strain evidence="16">Pbaha01</strain>
    </source>
</reference>
<dbReference type="PROSITE" id="PS50222">
    <property type="entry name" value="EF_HAND_2"/>
    <property type="match status" value="1"/>
</dbReference>
<proteinExistence type="predicted"/>
<feature type="transmembrane region" description="Helical" evidence="14">
    <location>
        <begin position="225"/>
        <end position="249"/>
    </location>
</feature>
<evidence type="ECO:0000313" key="16">
    <source>
        <dbReference type="EMBL" id="CAD8380292.1"/>
    </source>
</evidence>
<keyword evidence="9 14" id="KW-1133">Transmembrane helix</keyword>
<keyword evidence="8" id="KW-0851">Voltage-gated channel</keyword>
<feature type="transmembrane region" description="Helical" evidence="14">
    <location>
        <begin position="139"/>
        <end position="164"/>
    </location>
</feature>
<keyword evidence="10" id="KW-0406">Ion transport</keyword>
<dbReference type="InterPro" id="IPR011992">
    <property type="entry name" value="EF-hand-dom_pair"/>
</dbReference>
<dbReference type="GO" id="GO:0098703">
    <property type="term" value="P:calcium ion import across plasma membrane"/>
    <property type="evidence" value="ECO:0007669"/>
    <property type="project" value="TreeGrafter"/>
</dbReference>
<accession>A0A7S0B121</accession>
<evidence type="ECO:0000256" key="8">
    <source>
        <dbReference type="ARBA" id="ARBA00022882"/>
    </source>
</evidence>
<dbReference type="Gene3D" id="1.10.287.70">
    <property type="match status" value="1"/>
</dbReference>
<organism evidence="16">
    <name type="scientific">Pyrodinium bahamense</name>
    <dbReference type="NCBI Taxonomy" id="73915"/>
    <lineage>
        <taxon>Eukaryota</taxon>
        <taxon>Sar</taxon>
        <taxon>Alveolata</taxon>
        <taxon>Dinophyceae</taxon>
        <taxon>Gonyaulacales</taxon>
        <taxon>Pyrocystaceae</taxon>
        <taxon>Pyrodinium</taxon>
    </lineage>
</organism>
<evidence type="ECO:0000256" key="12">
    <source>
        <dbReference type="ARBA" id="ARBA00023180"/>
    </source>
</evidence>
<dbReference type="EMBL" id="HBEG01040491">
    <property type="protein sequence ID" value="CAD8380292.1"/>
    <property type="molecule type" value="Transcribed_RNA"/>
</dbReference>
<gene>
    <name evidence="16" type="ORF">PBAH0796_LOCUS24735</name>
</gene>
<evidence type="ECO:0000259" key="15">
    <source>
        <dbReference type="PROSITE" id="PS50222"/>
    </source>
</evidence>
<dbReference type="PANTHER" id="PTHR45628">
    <property type="entry name" value="VOLTAGE-DEPENDENT CALCIUM CHANNEL TYPE A SUBUNIT ALPHA-1"/>
    <property type="match status" value="1"/>
</dbReference>
<keyword evidence="5" id="KW-0107">Calcium channel</keyword>
<evidence type="ECO:0000256" key="2">
    <source>
        <dbReference type="ARBA" id="ARBA00022448"/>
    </source>
</evidence>
<evidence type="ECO:0000256" key="3">
    <source>
        <dbReference type="ARBA" id="ARBA00022553"/>
    </source>
</evidence>
<keyword evidence="6 14" id="KW-0812">Transmembrane</keyword>
<dbReference type="SUPFAM" id="SSF81324">
    <property type="entry name" value="Voltage-gated potassium channels"/>
    <property type="match status" value="1"/>
</dbReference>
<comment type="subcellular location">
    <subcellularLocation>
        <location evidence="1">Membrane</location>
        <topology evidence="1">Multi-pass membrane protein</topology>
    </subcellularLocation>
</comment>
<feature type="transmembrane region" description="Helical" evidence="14">
    <location>
        <begin position="20"/>
        <end position="39"/>
    </location>
</feature>
<protein>
    <recommendedName>
        <fullName evidence="15">EF-hand domain-containing protein</fullName>
    </recommendedName>
</protein>
<evidence type="ECO:0000256" key="7">
    <source>
        <dbReference type="ARBA" id="ARBA00022837"/>
    </source>
</evidence>
<dbReference type="InterPro" id="IPR002048">
    <property type="entry name" value="EF_hand_dom"/>
</dbReference>
<keyword evidence="2" id="KW-0813">Transport</keyword>
<dbReference type="GO" id="GO:0005891">
    <property type="term" value="C:voltage-gated calcium channel complex"/>
    <property type="evidence" value="ECO:0007669"/>
    <property type="project" value="TreeGrafter"/>
</dbReference>
<dbReference type="SUPFAM" id="SSF47473">
    <property type="entry name" value="EF-hand"/>
    <property type="match status" value="1"/>
</dbReference>
<evidence type="ECO:0000256" key="13">
    <source>
        <dbReference type="ARBA" id="ARBA00023303"/>
    </source>
</evidence>
<evidence type="ECO:0000256" key="5">
    <source>
        <dbReference type="ARBA" id="ARBA00022673"/>
    </source>
</evidence>
<dbReference type="InterPro" id="IPR050599">
    <property type="entry name" value="VDCC_alpha-1_subunit"/>
</dbReference>
<sequence length="408" mass="45057">MRCCRRAAVRAHRLVRWPGFDIFVGVIIFLNAICIGAELEYSIQGEDTPMLQAFEYVFLVSYTLELALRGLADGVKCFRDNWIKADAVLLVVGWGSKVLDAIAPGVDGLGPIIIVRSLRLMRFLRAVRMVGRWKTLWKMVSGVMGSAETLASTFITLVFAVYIFTCFSLEIVSISPRLKSDPPANEVVNAYFTNFQATAMTAIQFLTMDDAKDIYRPLVQVSPGFAVFFAVVFVIFPILLMNLVTATLVEHAISNSSIDESMKREEIKRKVRELVPRVKNAFRELDDGSGQVHMEDLATANFANMPGLDGVSQILTPQVLVDLWYFFDADDSGFISEEEFVNGVLQLALSETSFEITEVKHLVLANAKNVRALRQAVDRVLVAVTPSLAPGSGATTALPSARSLRTTG</sequence>
<dbReference type="Gene3D" id="1.20.120.350">
    <property type="entry name" value="Voltage-gated potassium channels. Chain C"/>
    <property type="match status" value="1"/>
</dbReference>
<evidence type="ECO:0000256" key="9">
    <source>
        <dbReference type="ARBA" id="ARBA00022989"/>
    </source>
</evidence>
<evidence type="ECO:0000256" key="6">
    <source>
        <dbReference type="ARBA" id="ARBA00022692"/>
    </source>
</evidence>
<keyword evidence="12" id="KW-0325">Glycoprotein</keyword>
<dbReference type="PROSITE" id="PS00018">
    <property type="entry name" value="EF_HAND_1"/>
    <property type="match status" value="1"/>
</dbReference>
<dbReference type="Gene3D" id="1.10.238.10">
    <property type="entry name" value="EF-hand"/>
    <property type="match status" value="1"/>
</dbReference>
<keyword evidence="13" id="KW-0407">Ion channel</keyword>
<dbReference type="Pfam" id="PF00520">
    <property type="entry name" value="Ion_trans"/>
    <property type="match status" value="1"/>
</dbReference>
<evidence type="ECO:0000256" key="4">
    <source>
        <dbReference type="ARBA" id="ARBA00022568"/>
    </source>
</evidence>
<dbReference type="InterPro" id="IPR005821">
    <property type="entry name" value="Ion_trans_dom"/>
</dbReference>
<keyword evidence="3" id="KW-0597">Phosphoprotein</keyword>
<dbReference type="GO" id="GO:0008331">
    <property type="term" value="F:high voltage-gated calcium channel activity"/>
    <property type="evidence" value="ECO:0007669"/>
    <property type="project" value="TreeGrafter"/>
</dbReference>
<dbReference type="InterPro" id="IPR027359">
    <property type="entry name" value="Volt_channel_dom_sf"/>
</dbReference>
<evidence type="ECO:0000256" key="11">
    <source>
        <dbReference type="ARBA" id="ARBA00023136"/>
    </source>
</evidence>
<dbReference type="InterPro" id="IPR018247">
    <property type="entry name" value="EF_Hand_1_Ca_BS"/>
</dbReference>
<keyword evidence="4" id="KW-0109">Calcium transport</keyword>
<keyword evidence="7" id="KW-0106">Calcium</keyword>
<keyword evidence="11 14" id="KW-0472">Membrane</keyword>
<evidence type="ECO:0000256" key="14">
    <source>
        <dbReference type="SAM" id="Phobius"/>
    </source>
</evidence>
<dbReference type="GO" id="GO:0005509">
    <property type="term" value="F:calcium ion binding"/>
    <property type="evidence" value="ECO:0007669"/>
    <property type="project" value="InterPro"/>
</dbReference>
<dbReference type="AlphaFoldDB" id="A0A7S0B121"/>
<name>A0A7S0B121_9DINO</name>
<feature type="domain" description="EF-hand" evidence="15">
    <location>
        <begin position="315"/>
        <end position="350"/>
    </location>
</feature>
<evidence type="ECO:0000256" key="1">
    <source>
        <dbReference type="ARBA" id="ARBA00004141"/>
    </source>
</evidence>
<evidence type="ECO:0000256" key="10">
    <source>
        <dbReference type="ARBA" id="ARBA00023065"/>
    </source>
</evidence>